<evidence type="ECO:0000256" key="1">
    <source>
        <dbReference type="PROSITE-ProRule" id="PRU00285"/>
    </source>
</evidence>
<dbReference type="InterPro" id="IPR008978">
    <property type="entry name" value="HSP20-like_chaperone"/>
</dbReference>
<reference evidence="5 6" key="1">
    <citation type="journal article" date="2013" name="PLoS ONE">
        <title>Assembly-driven community genomics of a hypersaline microbial ecosystem.</title>
        <authorList>
            <person name="Podell S."/>
            <person name="Ugalde J.A."/>
            <person name="Narasingarao P."/>
            <person name="Banfield J.F."/>
            <person name="Heidelberg K.B."/>
            <person name="Allen E.E."/>
        </authorList>
    </citation>
    <scope>NUCLEOTIDE SEQUENCE [LARGE SCALE GENOMIC DNA]</scope>
    <source>
        <strain evidence="6">J07HQW1</strain>
    </source>
</reference>
<dbReference type="CDD" id="cd06464">
    <property type="entry name" value="ACD_sHsps-like"/>
    <property type="match status" value="1"/>
</dbReference>
<name>U1N3M2_9EURY</name>
<evidence type="ECO:0000259" key="4">
    <source>
        <dbReference type="PROSITE" id="PS51203"/>
    </source>
</evidence>
<accession>U1N3M2</accession>
<proteinExistence type="inferred from homology"/>
<dbReference type="Gene3D" id="2.60.40.790">
    <property type="match status" value="1"/>
</dbReference>
<dbReference type="Pfam" id="PF00011">
    <property type="entry name" value="HSP20"/>
    <property type="match status" value="1"/>
</dbReference>
<dbReference type="InterPro" id="IPR002068">
    <property type="entry name" value="A-crystallin/Hsp20_dom"/>
</dbReference>
<feature type="domain" description="CS" evidence="4">
    <location>
        <begin position="40"/>
        <end position="146"/>
    </location>
</feature>
<dbReference type="PANTHER" id="PTHR11527">
    <property type="entry name" value="HEAT-SHOCK PROTEIN 20 FAMILY MEMBER"/>
    <property type="match status" value="1"/>
</dbReference>
<comment type="similarity">
    <text evidence="1 2">Belongs to the small heat shock protein (HSP20) family.</text>
</comment>
<dbReference type="EMBL" id="KE356560">
    <property type="protein sequence ID" value="ERG91145.1"/>
    <property type="molecule type" value="Genomic_DNA"/>
</dbReference>
<dbReference type="AlphaFoldDB" id="U1N3M2"/>
<dbReference type="Proteomes" id="UP000030649">
    <property type="component" value="Unassembled WGS sequence"/>
</dbReference>
<evidence type="ECO:0000256" key="2">
    <source>
        <dbReference type="RuleBase" id="RU003616"/>
    </source>
</evidence>
<sequence>MTKRRNPFRELERLFEQMQENVEEAATQWTAEPSTETATTGSIRVDLEDRDTEFVVTAELPGFDRKDIDVQLTDQTLQIQADRNTEMKSNADSEYIRRERYHASVSRSIRLPESVDSDGVTAKYTNGILTIEMPKRDPETGGTQIEVE</sequence>
<protein>
    <submittedName>
        <fullName evidence="5">Molecular chaperone, small heat shock protein</fullName>
    </submittedName>
</protein>
<evidence type="ECO:0000313" key="5">
    <source>
        <dbReference type="EMBL" id="ERG91145.1"/>
    </source>
</evidence>
<dbReference type="InterPro" id="IPR007052">
    <property type="entry name" value="CS_dom"/>
</dbReference>
<keyword evidence="5" id="KW-0346">Stress response</keyword>
<gene>
    <name evidence="5" type="ORF">J07HQW1_01177</name>
</gene>
<dbReference type="STRING" id="1238424.J07HQW1_01177"/>
<evidence type="ECO:0000259" key="3">
    <source>
        <dbReference type="PROSITE" id="PS01031"/>
    </source>
</evidence>
<dbReference type="PROSITE" id="PS51203">
    <property type="entry name" value="CS"/>
    <property type="match status" value="1"/>
</dbReference>
<dbReference type="PROSITE" id="PS01031">
    <property type="entry name" value="SHSP"/>
    <property type="match status" value="1"/>
</dbReference>
<organism evidence="5 6">
    <name type="scientific">Haloquadratum walsbyi J07HQW1</name>
    <dbReference type="NCBI Taxonomy" id="1238424"/>
    <lineage>
        <taxon>Archaea</taxon>
        <taxon>Methanobacteriati</taxon>
        <taxon>Methanobacteriota</taxon>
        <taxon>Stenosarchaea group</taxon>
        <taxon>Halobacteria</taxon>
        <taxon>Halobacteriales</taxon>
        <taxon>Haloferacaceae</taxon>
        <taxon>Haloquadratum</taxon>
    </lineage>
</organism>
<feature type="domain" description="SHSP" evidence="3">
    <location>
        <begin position="36"/>
        <end position="148"/>
    </location>
</feature>
<evidence type="ECO:0000313" key="6">
    <source>
        <dbReference type="Proteomes" id="UP000030649"/>
    </source>
</evidence>
<dbReference type="SUPFAM" id="SSF49764">
    <property type="entry name" value="HSP20-like chaperones"/>
    <property type="match status" value="1"/>
</dbReference>
<dbReference type="InterPro" id="IPR031107">
    <property type="entry name" value="Small_HSP"/>
</dbReference>
<dbReference type="HOGENOM" id="CLU_046737_8_8_2"/>